<accession>A0A1R4HER4</accession>
<name>A0A1R4HER4_9GAMM</name>
<dbReference type="InterPro" id="IPR024197">
    <property type="entry name" value="TPP-like"/>
</dbReference>
<dbReference type="OrthoDB" id="8746852at2"/>
<dbReference type="PIRSF" id="PIRSF030802">
    <property type="entry name" value="UCP030802"/>
    <property type="match status" value="1"/>
</dbReference>
<dbReference type="EMBL" id="FUKI01000135">
    <property type="protein sequence ID" value="SJM94703.1"/>
    <property type="molecule type" value="Genomic_DNA"/>
</dbReference>
<evidence type="ECO:0000259" key="1">
    <source>
        <dbReference type="Pfam" id="PF05116"/>
    </source>
</evidence>
<protein>
    <recommendedName>
        <fullName evidence="1">Sucrose phosphatase-like domain-containing protein</fullName>
    </recommendedName>
</protein>
<organism evidence="2 3">
    <name type="scientific">Crenothrix polyspora</name>
    <dbReference type="NCBI Taxonomy" id="360316"/>
    <lineage>
        <taxon>Bacteria</taxon>
        <taxon>Pseudomonadati</taxon>
        <taxon>Pseudomonadota</taxon>
        <taxon>Gammaproteobacteria</taxon>
        <taxon>Methylococcales</taxon>
        <taxon>Crenotrichaceae</taxon>
        <taxon>Crenothrix</taxon>
    </lineage>
</organism>
<dbReference type="InterPro" id="IPR036412">
    <property type="entry name" value="HAD-like_sf"/>
</dbReference>
<keyword evidence="3" id="KW-1185">Reference proteome</keyword>
<evidence type="ECO:0000313" key="3">
    <source>
        <dbReference type="Proteomes" id="UP000195667"/>
    </source>
</evidence>
<dbReference type="Proteomes" id="UP000195667">
    <property type="component" value="Unassembled WGS sequence"/>
</dbReference>
<proteinExistence type="predicted"/>
<dbReference type="GO" id="GO:0003824">
    <property type="term" value="F:catalytic activity"/>
    <property type="evidence" value="ECO:0007669"/>
    <property type="project" value="UniProtKB-ARBA"/>
</dbReference>
<dbReference type="InterPro" id="IPR006380">
    <property type="entry name" value="SPP-like_dom"/>
</dbReference>
<dbReference type="AlphaFoldDB" id="A0A1R4HER4"/>
<dbReference type="RefSeq" id="WP_087144437.1">
    <property type="nucleotide sequence ID" value="NZ_FUKI01000135.1"/>
</dbReference>
<dbReference type="InterPro" id="IPR023214">
    <property type="entry name" value="HAD_sf"/>
</dbReference>
<dbReference type="SUPFAM" id="SSF56784">
    <property type="entry name" value="HAD-like"/>
    <property type="match status" value="1"/>
</dbReference>
<feature type="domain" description="Sucrose phosphatase-like" evidence="1">
    <location>
        <begin position="159"/>
        <end position="229"/>
    </location>
</feature>
<dbReference type="Pfam" id="PF05116">
    <property type="entry name" value="S6PP"/>
    <property type="match status" value="1"/>
</dbReference>
<evidence type="ECO:0000313" key="2">
    <source>
        <dbReference type="EMBL" id="SJM94703.1"/>
    </source>
</evidence>
<sequence>MQAYIFLDLDDTLFQTLKKCAEDDYPHLKLRATLPDGTPNSFATAKQQWLWQWLARDFKMVAVTARDFHAFGRVDLPFQEDVVLNHGAVILDKQRNIDALWMAKMQAALPFYVEKLMAVWQQVTAFCASDTGFKLRLVDDFDMTWYGVIKHKSGIEAALLPILHAIKTHEHFVDGSLYWHLNGNNLAILPKIINKQDAVAYLIARYKQQFSELITFAAGDSQSDAAFLALCDYALIPTNTQLFKTFIP</sequence>
<gene>
    <name evidence="2" type="ORF">CRENPOLYSF1_580011</name>
</gene>
<dbReference type="Gene3D" id="3.40.50.1000">
    <property type="entry name" value="HAD superfamily/HAD-like"/>
    <property type="match status" value="1"/>
</dbReference>
<reference evidence="3" key="1">
    <citation type="submission" date="2017-02" db="EMBL/GenBank/DDBJ databases">
        <authorList>
            <person name="Daims H."/>
        </authorList>
    </citation>
    <scope>NUCLEOTIDE SEQUENCE [LARGE SCALE GENOMIC DNA]</scope>
</reference>